<gene>
    <name evidence="2 3" type="primary">rsfS</name>
    <name evidence="3" type="ORF">GCM10022278_00810</name>
</gene>
<evidence type="ECO:0000256" key="1">
    <source>
        <dbReference type="ARBA" id="ARBA00010574"/>
    </source>
</evidence>
<comment type="subcellular location">
    <subcellularLocation>
        <location evidence="2">Cytoplasm</location>
    </subcellularLocation>
</comment>
<dbReference type="NCBIfam" id="TIGR00090">
    <property type="entry name" value="rsfS_iojap_ybeB"/>
    <property type="match status" value="1"/>
</dbReference>
<keyword evidence="2" id="KW-0810">Translation regulation</keyword>
<dbReference type="Proteomes" id="UP001501337">
    <property type="component" value="Unassembled WGS sequence"/>
</dbReference>
<keyword evidence="2" id="KW-0963">Cytoplasm</keyword>
<comment type="subunit">
    <text evidence="2">Interacts with ribosomal protein uL14 (rplN).</text>
</comment>
<comment type="function">
    <text evidence="2">Functions as a ribosomal silencing factor. Interacts with ribosomal protein uL14 (rplN), blocking formation of intersubunit bridge B8. Prevents association of the 30S and 50S ribosomal subunits and the formation of functional ribosomes, thus repressing translation.</text>
</comment>
<dbReference type="InterPro" id="IPR043519">
    <property type="entry name" value="NT_sf"/>
</dbReference>
<dbReference type="Gene3D" id="3.30.460.10">
    <property type="entry name" value="Beta Polymerase, domain 2"/>
    <property type="match status" value="1"/>
</dbReference>
<comment type="similarity">
    <text evidence="1 2">Belongs to the Iojap/RsfS family.</text>
</comment>
<protein>
    <recommendedName>
        <fullName evidence="2">Ribosomal silencing factor RsfS</fullName>
    </recommendedName>
</protein>
<evidence type="ECO:0000256" key="2">
    <source>
        <dbReference type="HAMAP-Rule" id="MF_01477"/>
    </source>
</evidence>
<reference evidence="4" key="1">
    <citation type="journal article" date="2019" name="Int. J. Syst. Evol. Microbiol.">
        <title>The Global Catalogue of Microorganisms (GCM) 10K type strain sequencing project: providing services to taxonomists for standard genome sequencing and annotation.</title>
        <authorList>
            <consortium name="The Broad Institute Genomics Platform"/>
            <consortium name="The Broad Institute Genome Sequencing Center for Infectious Disease"/>
            <person name="Wu L."/>
            <person name="Ma J."/>
        </authorList>
    </citation>
    <scope>NUCLEOTIDE SEQUENCE [LARGE SCALE GENOMIC DNA]</scope>
    <source>
        <strain evidence="4">JCM 17555</strain>
    </source>
</reference>
<name>A0ABP7NFD1_9GAMM</name>
<accession>A0ABP7NFD1</accession>
<proteinExistence type="inferred from homology"/>
<evidence type="ECO:0000313" key="3">
    <source>
        <dbReference type="EMBL" id="GAA3945460.1"/>
    </source>
</evidence>
<dbReference type="SUPFAM" id="SSF81301">
    <property type="entry name" value="Nucleotidyltransferase"/>
    <property type="match status" value="1"/>
</dbReference>
<dbReference type="HAMAP" id="MF_01477">
    <property type="entry name" value="Iojap_RsfS"/>
    <property type="match status" value="1"/>
</dbReference>
<dbReference type="InterPro" id="IPR004394">
    <property type="entry name" value="Iojap/RsfS/C7orf30"/>
</dbReference>
<dbReference type="EMBL" id="BAABBO010000001">
    <property type="protein sequence ID" value="GAA3945460.1"/>
    <property type="molecule type" value="Genomic_DNA"/>
</dbReference>
<comment type="caution">
    <text evidence="3">The sequence shown here is derived from an EMBL/GenBank/DDBJ whole genome shotgun (WGS) entry which is preliminary data.</text>
</comment>
<keyword evidence="4" id="KW-1185">Reference proteome</keyword>
<evidence type="ECO:0000313" key="4">
    <source>
        <dbReference type="Proteomes" id="UP001501337"/>
    </source>
</evidence>
<dbReference type="PANTHER" id="PTHR21043:SF0">
    <property type="entry name" value="MITOCHONDRIAL ASSEMBLY OF RIBOSOMAL LARGE SUBUNIT PROTEIN 1"/>
    <property type="match status" value="1"/>
</dbReference>
<dbReference type="Pfam" id="PF02410">
    <property type="entry name" value="RsfS"/>
    <property type="match status" value="1"/>
</dbReference>
<dbReference type="PANTHER" id="PTHR21043">
    <property type="entry name" value="IOJAP SUPERFAMILY ORTHOLOG"/>
    <property type="match status" value="1"/>
</dbReference>
<keyword evidence="2" id="KW-0678">Repressor</keyword>
<organism evidence="3 4">
    <name type="scientific">Allohahella marinimesophila</name>
    <dbReference type="NCBI Taxonomy" id="1054972"/>
    <lineage>
        <taxon>Bacteria</taxon>
        <taxon>Pseudomonadati</taxon>
        <taxon>Pseudomonadota</taxon>
        <taxon>Gammaproteobacteria</taxon>
        <taxon>Oceanospirillales</taxon>
        <taxon>Hahellaceae</taxon>
        <taxon>Allohahella</taxon>
    </lineage>
</organism>
<sequence length="129" mass="14226">MHTTRMDTEPLKDLVVKILEDLKGKDISVLDVKDRTSVTDYMIIASGTSSRHIKSLADNLILEIKKAGERPLGEEGKDASDWVLVDLGDVVVHIMMPSAREFYDLERFWRDAPVDSSAGSATGSSAHLV</sequence>